<dbReference type="AlphaFoldDB" id="A0AAV7DY56"/>
<dbReference type="EC" id="2.3.1.-" evidence="4"/>
<name>A0AAV7DY56_ARIFI</name>
<dbReference type="GO" id="GO:0016020">
    <property type="term" value="C:membrane"/>
    <property type="evidence" value="ECO:0007669"/>
    <property type="project" value="InterPro"/>
</dbReference>
<dbReference type="CDD" id="cd00831">
    <property type="entry name" value="CHS_like"/>
    <property type="match status" value="1"/>
</dbReference>
<evidence type="ECO:0000259" key="7">
    <source>
        <dbReference type="Pfam" id="PF08541"/>
    </source>
</evidence>
<dbReference type="InterPro" id="IPR013747">
    <property type="entry name" value="ACP_syn_III_C"/>
</dbReference>
<gene>
    <name evidence="8" type="ORF">H6P81_017371</name>
</gene>
<organism evidence="8 9">
    <name type="scientific">Aristolochia fimbriata</name>
    <name type="common">White veined hardy Dutchman's pipe vine</name>
    <dbReference type="NCBI Taxonomy" id="158543"/>
    <lineage>
        <taxon>Eukaryota</taxon>
        <taxon>Viridiplantae</taxon>
        <taxon>Streptophyta</taxon>
        <taxon>Embryophyta</taxon>
        <taxon>Tracheophyta</taxon>
        <taxon>Spermatophyta</taxon>
        <taxon>Magnoliopsida</taxon>
        <taxon>Magnoliidae</taxon>
        <taxon>Piperales</taxon>
        <taxon>Aristolochiaceae</taxon>
        <taxon>Aristolochia</taxon>
    </lineage>
</organism>
<evidence type="ECO:0000313" key="9">
    <source>
        <dbReference type="Proteomes" id="UP000825729"/>
    </source>
</evidence>
<dbReference type="InterPro" id="IPR012392">
    <property type="entry name" value="3-ktacl-CoA_syn"/>
</dbReference>
<dbReference type="PANTHER" id="PTHR31561">
    <property type="entry name" value="3-KETOACYL-COA SYNTHASE"/>
    <property type="match status" value="1"/>
</dbReference>
<comment type="similarity">
    <text evidence="1 4">Belongs to the thiolase-like superfamily. Chalcone/stilbene synthases family.</text>
</comment>
<evidence type="ECO:0000256" key="4">
    <source>
        <dbReference type="PIRNR" id="PIRNR036417"/>
    </source>
</evidence>
<dbReference type="SUPFAM" id="SSF53901">
    <property type="entry name" value="Thiolase-like"/>
    <property type="match status" value="2"/>
</dbReference>
<dbReference type="Pfam" id="PF08541">
    <property type="entry name" value="ACP_syn_III_C"/>
    <property type="match status" value="1"/>
</dbReference>
<dbReference type="GO" id="GO:0006633">
    <property type="term" value="P:fatty acid biosynthetic process"/>
    <property type="evidence" value="ECO:0007669"/>
    <property type="project" value="InterPro"/>
</dbReference>
<keyword evidence="9" id="KW-1185">Reference proteome</keyword>
<sequence>MKRSYLPISNASLFILLFLVVLFCLNFRLIQPRSTDTVLPFLCVSFAIVYLFFIYQTKKTKPVYLLDFTLFKPPQSCRVPFAAYFEHANLVFDPKTARFQMGVLQNSGLGEDCGLPPTFQYIPPQPTNEAAREEAEHVIFSVVDDLFDKTGIKQMEIDFLIVNCSVFNPIPSLTSMVINRYQMKPSVKSFNLSGMGCSAELIALGLVKDLLQLYPNSYGLIVSTEIITPSLYLGKQRPMLVTNCLFRMGGAAMIVTNRSTDRARAKYELQHLVRTHFGAHDNAYCCVQQEQDEEGHVGISLSKDLPAVAGEALTANLTLLGPTVLPISEKFLFLQNLFRRKFLIFSPKSTTTPPYIPNFRKAFDHFCIHAGGRAVIDDLEKHLRLSPEDVEASRMTLYRFGNTSSSSPWYSLGYVEAKGRMKRGDRVLQIALGGGFKCNSAVWKCIRTVSEMTQGAWVDS</sequence>
<feature type="transmembrane region" description="Helical" evidence="5">
    <location>
        <begin position="37"/>
        <end position="55"/>
    </location>
</feature>
<evidence type="ECO:0000256" key="3">
    <source>
        <dbReference type="ARBA" id="ARBA00023315"/>
    </source>
</evidence>
<reference evidence="8 9" key="1">
    <citation type="submission" date="2021-07" db="EMBL/GenBank/DDBJ databases">
        <title>The Aristolochia fimbriata genome: insights into angiosperm evolution, floral development and chemical biosynthesis.</title>
        <authorList>
            <person name="Jiao Y."/>
        </authorList>
    </citation>
    <scope>NUCLEOTIDE SEQUENCE [LARGE SCALE GENOMIC DNA]</scope>
    <source>
        <strain evidence="8">IBCAS-2021</strain>
        <tissue evidence="8">Leaf</tissue>
    </source>
</reference>
<feature type="domain" description="Beta-ketoacyl-[acyl-carrier-protein] synthase III C-terminal" evidence="7">
    <location>
        <begin position="363"/>
        <end position="444"/>
    </location>
</feature>
<keyword evidence="3 4" id="KW-0012">Acyltransferase</keyword>
<keyword evidence="2 4" id="KW-0808">Transferase</keyword>
<dbReference type="InterPro" id="IPR016039">
    <property type="entry name" value="Thiolase-like"/>
</dbReference>
<proteinExistence type="inferred from homology"/>
<comment type="caution">
    <text evidence="8">The sequence shown here is derived from an EMBL/GenBank/DDBJ whole genome shotgun (WGS) entry which is preliminary data.</text>
</comment>
<dbReference type="Gene3D" id="3.40.47.10">
    <property type="match status" value="1"/>
</dbReference>
<dbReference type="Pfam" id="PF08392">
    <property type="entry name" value="FAE1_CUT1_RppA"/>
    <property type="match status" value="1"/>
</dbReference>
<dbReference type="InterPro" id="IPR013601">
    <property type="entry name" value="FAE1_typ3_polyketide_synth"/>
</dbReference>
<evidence type="ECO:0000256" key="5">
    <source>
        <dbReference type="SAM" id="Phobius"/>
    </source>
</evidence>
<accession>A0AAV7DY56</accession>
<dbReference type="PIRSF" id="PIRSF036417">
    <property type="entry name" value="3-ktacl-CoA_syn"/>
    <property type="match status" value="1"/>
</dbReference>
<evidence type="ECO:0000256" key="1">
    <source>
        <dbReference type="ARBA" id="ARBA00005531"/>
    </source>
</evidence>
<protein>
    <recommendedName>
        <fullName evidence="4">3-ketoacyl-CoA synthase</fullName>
        <ecNumber evidence="4">2.3.1.-</ecNumber>
    </recommendedName>
</protein>
<comment type="pathway">
    <text evidence="4">Lipid metabolism; fatty acid biosynthesis.</text>
</comment>
<dbReference type="Proteomes" id="UP000825729">
    <property type="component" value="Unassembled WGS sequence"/>
</dbReference>
<evidence type="ECO:0000256" key="2">
    <source>
        <dbReference type="ARBA" id="ARBA00022679"/>
    </source>
</evidence>
<feature type="domain" description="FAE" evidence="6">
    <location>
        <begin position="55"/>
        <end position="341"/>
    </location>
</feature>
<evidence type="ECO:0000313" key="8">
    <source>
        <dbReference type="EMBL" id="KAG9441517.1"/>
    </source>
</evidence>
<dbReference type="EMBL" id="JAINDJ010000007">
    <property type="protein sequence ID" value="KAG9441517.1"/>
    <property type="molecule type" value="Genomic_DNA"/>
</dbReference>
<keyword evidence="5" id="KW-0812">Transmembrane</keyword>
<keyword evidence="5" id="KW-1133">Transmembrane helix</keyword>
<evidence type="ECO:0000259" key="6">
    <source>
        <dbReference type="Pfam" id="PF08392"/>
    </source>
</evidence>
<keyword evidence="5" id="KW-0472">Membrane</keyword>
<feature type="transmembrane region" description="Helical" evidence="5">
    <location>
        <begin position="12"/>
        <end position="31"/>
    </location>
</feature>
<dbReference type="GO" id="GO:0016747">
    <property type="term" value="F:acyltransferase activity, transferring groups other than amino-acyl groups"/>
    <property type="evidence" value="ECO:0007669"/>
    <property type="project" value="InterPro"/>
</dbReference>